<organism evidence="1 2">
    <name type="scientific">candidate division TM6 bacterium JCVI TM6SC1</name>
    <dbReference type="NCBI Taxonomy" id="1306947"/>
    <lineage>
        <taxon>Bacteria</taxon>
        <taxon>Candidatus Babelota</taxon>
        <taxon>Vermiphilus</taxon>
    </lineage>
</organism>
<keyword evidence="2" id="KW-1185">Reference proteome</keyword>
<dbReference type="AlphaFoldDB" id="A0A0D2JF04"/>
<gene>
    <name evidence="1" type="ORF">J120_01570</name>
</gene>
<accession>A0A0D2JF04</accession>
<dbReference type="EMBL" id="ARQD01000001">
    <property type="protein sequence ID" value="KIX85621.1"/>
    <property type="molecule type" value="Genomic_DNA"/>
</dbReference>
<protein>
    <recommendedName>
        <fullName evidence="3">Nucleotide-diphospho-sugar transferase domain-containing protein</fullName>
    </recommendedName>
</protein>
<evidence type="ECO:0000313" key="1">
    <source>
        <dbReference type="EMBL" id="KIX85621.1"/>
    </source>
</evidence>
<name>A0A0D2JF04_9BACT</name>
<evidence type="ECO:0000313" key="2">
    <source>
        <dbReference type="Proteomes" id="UP000032214"/>
    </source>
</evidence>
<comment type="caution">
    <text evidence="1">The sequence shown here is derived from an EMBL/GenBank/DDBJ whole genome shotgun (WGS) entry which is preliminary data.</text>
</comment>
<evidence type="ECO:0008006" key="3">
    <source>
        <dbReference type="Google" id="ProtNLM"/>
    </source>
</evidence>
<proteinExistence type="predicted"/>
<dbReference type="Proteomes" id="UP000032214">
    <property type="component" value="Unassembled WGS sequence"/>
</dbReference>
<reference evidence="1 2" key="1">
    <citation type="journal article" date="2013" name="Proc. Natl. Acad. Sci. U.S.A.">
        <title>Candidate phylum TM6 genome recovered from a hospital sink biofilm provides genomic insights into this uncultivated phylum.</title>
        <authorList>
            <person name="McLean J.S."/>
            <person name="Lombardo M.J."/>
            <person name="Badger J.H."/>
            <person name="Edlund A."/>
            <person name="Novotny M."/>
            <person name="Yee-Greenbaum J."/>
            <person name="Vyahhi N."/>
            <person name="Hall A.P."/>
            <person name="Yang Y."/>
            <person name="Dupont C.L."/>
            <person name="Ziegler M.G."/>
            <person name="Chitsaz H."/>
            <person name="Allen A.E."/>
            <person name="Yooseph S."/>
            <person name="Tesler G."/>
            <person name="Pevzner P.A."/>
            <person name="Friedman R.M."/>
            <person name="Nealson K.H."/>
            <person name="Venter J.C."/>
            <person name="Lasken R.S."/>
        </authorList>
    </citation>
    <scope>NUCLEOTIDE SEQUENCE [LARGE SCALE GENOMIC DNA]</scope>
    <source>
        <strain evidence="1 2">TM6SC1</strain>
    </source>
</reference>
<sequence>MITKKLIYQLHLILIQCIVLTSIAYGISNESVLIITCSHHKPEFLELQQKTFAKFLKNTYKFIVINDAPSEEMAQKIENTCKKIDAHCLRFHQGWHNLPYIPHNEGLDYNFPSLRHSNCMQFGLNMVGLHHNGVVLIIDNDAFLVQPFDINQYMSDCDIAGFLRPAIDWSTKLHIIYDYKHLWPPVMMFNMSTLPNKQTLSLSAGLISPNVWVDSGGGTYTYLKNNPHARLKEFNLLNFNPIPEQIHPNFLQFGDPYYTLEETKDIDLAKHIGLDDKAALFLKKGPVEVQFFLNGVFFHYMSAGNWLGRTDTWHEIKYSLVHEYLSNLLDDTSSNTTNNSSLTQVVNSEINQNNTDHIYNNVNNNEVLILICNSDNPFFIEQQYFTFAKHLKNHHKLIVFSDTPNQDTQNKIQKICDLYNIRYVKLENTHKDQYIRESYSLQYAFEKFALNHKGLVVFVNSEIFLTRPLNLEKYMQGYQIGGYLRNAQNSLNIVNNYTYLWPTLMILDMNSLPDKELINLQSGYIKENVWTECGGNTYHYLSQHPNLKIKRFNILGINIIPSLLNSTFKFLNIPYYTVGQSKKLDLLRRLGFTEIESAFIITGIPNIQYIADNNFIHYMSNLINSSSANLEAYKHNIFKDYLQKILK</sequence>